<organism evidence="1 2">
    <name type="scientific">Crossiella cryophila</name>
    <dbReference type="NCBI Taxonomy" id="43355"/>
    <lineage>
        <taxon>Bacteria</taxon>
        <taxon>Bacillati</taxon>
        <taxon>Actinomycetota</taxon>
        <taxon>Actinomycetes</taxon>
        <taxon>Pseudonocardiales</taxon>
        <taxon>Pseudonocardiaceae</taxon>
        <taxon>Crossiella</taxon>
    </lineage>
</organism>
<evidence type="ECO:0008006" key="3">
    <source>
        <dbReference type="Google" id="ProtNLM"/>
    </source>
</evidence>
<keyword evidence="2" id="KW-1185">Reference proteome</keyword>
<name>A0A7W7CCW1_9PSEU</name>
<accession>A0A7W7CCW1</accession>
<dbReference type="AlphaFoldDB" id="A0A7W7CCW1"/>
<dbReference type="EMBL" id="JACHMH010000001">
    <property type="protein sequence ID" value="MBB4678780.1"/>
    <property type="molecule type" value="Genomic_DNA"/>
</dbReference>
<sequence length="422" mass="45147">MRGSPQVNQDGLQPELDRLFTAAAAGPPETHRVFRIGGFRCWVHSTLAGQHRALRLFVPWDTDARAHAPRGPEDWSVDTVIAPELLARLRELGEGSRGESLEIFAGETVVDHHRLAGPTELFVPQDSLRHVVLQRGRDVRIVLADGDRSLATYAVRAFREAFHRTQEEAGGLMMHAAACAGPDGAALIVGEKGAGKTTLLLSAGSLAGASYLANDRTVLRPGPEGHTLLAYPMVCRVHPGTAGVFPELAALATRPGRLARPQHPLFSTPHADFAEVLAAAGPGTKLEFAPAELTELLGIPLVDQAPLRCLIFAAIDRDRREVAAEPVGPAEAVAELLAQCFTPDEEKWITPWLLPRSRDADRMRRDAAAALRRVASDLPCYRLRYGHGAEAAARAGELVMSMISRSPALVGGGAPGVAGGSR</sequence>
<dbReference type="SUPFAM" id="SSF53795">
    <property type="entry name" value="PEP carboxykinase-like"/>
    <property type="match status" value="1"/>
</dbReference>
<evidence type="ECO:0000313" key="2">
    <source>
        <dbReference type="Proteomes" id="UP000533598"/>
    </source>
</evidence>
<proteinExistence type="predicted"/>
<evidence type="ECO:0000313" key="1">
    <source>
        <dbReference type="EMBL" id="MBB4678780.1"/>
    </source>
</evidence>
<dbReference type="RefSeq" id="WP_185004610.1">
    <property type="nucleotide sequence ID" value="NZ_BAAAUI010000087.1"/>
</dbReference>
<gene>
    <name evidence="1" type="ORF">HNR67_004898</name>
</gene>
<protein>
    <recommendedName>
        <fullName evidence="3">Serine kinase</fullName>
    </recommendedName>
</protein>
<dbReference type="InterPro" id="IPR027417">
    <property type="entry name" value="P-loop_NTPase"/>
</dbReference>
<reference evidence="1 2" key="1">
    <citation type="submission" date="2020-08" db="EMBL/GenBank/DDBJ databases">
        <title>Sequencing the genomes of 1000 actinobacteria strains.</title>
        <authorList>
            <person name="Klenk H.-P."/>
        </authorList>
    </citation>
    <scope>NUCLEOTIDE SEQUENCE [LARGE SCALE GENOMIC DNA]</scope>
    <source>
        <strain evidence="1 2">DSM 44230</strain>
    </source>
</reference>
<dbReference type="Proteomes" id="UP000533598">
    <property type="component" value="Unassembled WGS sequence"/>
</dbReference>
<comment type="caution">
    <text evidence="1">The sequence shown here is derived from an EMBL/GenBank/DDBJ whole genome shotgun (WGS) entry which is preliminary data.</text>
</comment>
<dbReference type="Gene3D" id="3.40.50.300">
    <property type="entry name" value="P-loop containing nucleotide triphosphate hydrolases"/>
    <property type="match status" value="1"/>
</dbReference>